<proteinExistence type="predicted"/>
<name>A0A1H2Q2R6_9FLAO</name>
<evidence type="ECO:0000313" key="2">
    <source>
        <dbReference type="Proteomes" id="UP000198569"/>
    </source>
</evidence>
<organism evidence="1 2">
    <name type="scientific">Flavobacterium degerlachei</name>
    <dbReference type="NCBI Taxonomy" id="229203"/>
    <lineage>
        <taxon>Bacteria</taxon>
        <taxon>Pseudomonadati</taxon>
        <taxon>Bacteroidota</taxon>
        <taxon>Flavobacteriia</taxon>
        <taxon>Flavobacteriales</taxon>
        <taxon>Flavobacteriaceae</taxon>
        <taxon>Flavobacterium</taxon>
    </lineage>
</organism>
<dbReference type="STRING" id="229203.SAMN05444338_10164"/>
<dbReference type="EMBL" id="FNMV01000001">
    <property type="protein sequence ID" value="SDW01108.1"/>
    <property type="molecule type" value="Genomic_DNA"/>
</dbReference>
<evidence type="ECO:0000313" key="1">
    <source>
        <dbReference type="EMBL" id="SDW01108.1"/>
    </source>
</evidence>
<gene>
    <name evidence="1" type="ORF">SAMN05444338_10164</name>
</gene>
<sequence length="45" mass="5441">MLNYRKYIGNYFGIQSFHITFAHEINLWNLSDEYYSTNSSNKMDN</sequence>
<keyword evidence="2" id="KW-1185">Reference proteome</keyword>
<protein>
    <submittedName>
        <fullName evidence="1">Uncharacterized protein</fullName>
    </submittedName>
</protein>
<reference evidence="2" key="1">
    <citation type="submission" date="2016-10" db="EMBL/GenBank/DDBJ databases">
        <authorList>
            <person name="Varghese N."/>
            <person name="Submissions S."/>
        </authorList>
    </citation>
    <scope>NUCLEOTIDE SEQUENCE [LARGE SCALE GENOMIC DNA]</scope>
    <source>
        <strain evidence="2">DSM 15718</strain>
    </source>
</reference>
<dbReference type="AlphaFoldDB" id="A0A1H2Q2R6"/>
<dbReference type="Proteomes" id="UP000198569">
    <property type="component" value="Unassembled WGS sequence"/>
</dbReference>
<accession>A0A1H2Q2R6</accession>